<dbReference type="GO" id="GO:0061827">
    <property type="term" value="C:sperm head"/>
    <property type="evidence" value="ECO:0007669"/>
    <property type="project" value="Ensembl"/>
</dbReference>
<dbReference type="PROSITE" id="PS00237">
    <property type="entry name" value="G_PROTEIN_RECEP_F1_1"/>
    <property type="match status" value="1"/>
</dbReference>
<keyword evidence="13" id="KW-0449">Lipoprotein</keyword>
<reference evidence="21" key="2">
    <citation type="submission" date="2025-08" db="UniProtKB">
        <authorList>
            <consortium name="Ensembl"/>
        </authorList>
    </citation>
    <scope>IDENTIFICATION</scope>
</reference>
<dbReference type="GO" id="GO:0016496">
    <property type="term" value="F:substance P receptor activity"/>
    <property type="evidence" value="ECO:0007669"/>
    <property type="project" value="Ensembl"/>
</dbReference>
<evidence type="ECO:0000259" key="20">
    <source>
        <dbReference type="PROSITE" id="PS50262"/>
    </source>
</evidence>
<dbReference type="PRINTS" id="PR00237">
    <property type="entry name" value="GPCRRHODOPSN"/>
</dbReference>
<keyword evidence="12 17" id="KW-0807">Transducer</keyword>
<feature type="transmembrane region" description="Helical" evidence="19">
    <location>
        <begin position="146"/>
        <end position="165"/>
    </location>
</feature>
<evidence type="ECO:0000256" key="11">
    <source>
        <dbReference type="ARBA" id="ARBA00023180"/>
    </source>
</evidence>
<sequence length="405" mass="46097">MEGTPSNGSNASTNASLDENQFVQPGWQVALWAVAYALIVLVSVVGNLVVMWIILAHKRMRTVTNYFLVNLAFAEASMAAFNTLVNFTYAVHSVWYYGLFYCRFQNFFPVAAVFSSIYSMTAIAVDRYMAIIRPLQPRLSASATKVVICVIWFLALLLSFPQGYYATTAELPGRVVCLVDWPENTTQTYQITYHFCVTVLSYVLPLLVIGYAYTMVGITLWASEIPGDTSDRYQEQVSAKRKVVKMMIIVVCTFAICWLPFHIYFLLQHFKAEWYQEKYIQQVYLAILWLAMSSTMYNPIIYCCLNDRFRIGFKHAFRWCPFIRASKYEGLEMKSARYLQTQSSMYKVSRMETTVSSIAGNPEEELDASSKTKRLSVDLASNGSSRSDSKTVSESLSYYSNTLPP</sequence>
<evidence type="ECO:0000256" key="1">
    <source>
        <dbReference type="ARBA" id="ARBA00004651"/>
    </source>
</evidence>
<evidence type="ECO:0000256" key="19">
    <source>
        <dbReference type="SAM" id="Phobius"/>
    </source>
</evidence>
<dbReference type="SUPFAM" id="SSF81321">
    <property type="entry name" value="Family A G protein-coupled receptor-like"/>
    <property type="match status" value="1"/>
</dbReference>
<dbReference type="GO" id="GO:0097225">
    <property type="term" value="C:sperm midpiece"/>
    <property type="evidence" value="ECO:0007669"/>
    <property type="project" value="Ensembl"/>
</dbReference>
<protein>
    <recommendedName>
        <fullName evidence="2">Substance-P receptor</fullName>
    </recommendedName>
    <alternativeName>
        <fullName evidence="14">NK-1 receptor</fullName>
    </alternativeName>
    <alternativeName>
        <fullName evidence="15">Tachykinin receptor 1</fullName>
    </alternativeName>
</protein>
<evidence type="ECO:0000256" key="7">
    <source>
        <dbReference type="ARBA" id="ARBA00023136"/>
    </source>
</evidence>
<dbReference type="GeneTree" id="ENSGT00940000153745"/>
<evidence type="ECO:0000256" key="17">
    <source>
        <dbReference type="RuleBase" id="RU000688"/>
    </source>
</evidence>
<keyword evidence="11" id="KW-0325">Glycoprotein</keyword>
<gene>
    <name evidence="21" type="primary">TACR1</name>
</gene>
<organism evidence="21 22">
    <name type="scientific">Podarcis muralis</name>
    <name type="common">Wall lizard</name>
    <name type="synonym">Lacerta muralis</name>
    <dbReference type="NCBI Taxonomy" id="64176"/>
    <lineage>
        <taxon>Eukaryota</taxon>
        <taxon>Metazoa</taxon>
        <taxon>Chordata</taxon>
        <taxon>Craniata</taxon>
        <taxon>Vertebrata</taxon>
        <taxon>Euteleostomi</taxon>
        <taxon>Lepidosauria</taxon>
        <taxon>Squamata</taxon>
        <taxon>Bifurcata</taxon>
        <taxon>Unidentata</taxon>
        <taxon>Episquamata</taxon>
        <taxon>Laterata</taxon>
        <taxon>Lacertibaenia</taxon>
        <taxon>Lacertidae</taxon>
        <taxon>Podarcis</taxon>
    </lineage>
</organism>
<dbReference type="PRINTS" id="PR00244">
    <property type="entry name" value="NEUROKININR"/>
</dbReference>
<dbReference type="InterPro" id="IPR001681">
    <property type="entry name" value="Neurokn_rcpt"/>
</dbReference>
<dbReference type="CDD" id="cd16002">
    <property type="entry name" value="7tmA_NK1R"/>
    <property type="match status" value="1"/>
</dbReference>
<dbReference type="OrthoDB" id="5981855at2759"/>
<evidence type="ECO:0000256" key="5">
    <source>
        <dbReference type="ARBA" id="ARBA00022989"/>
    </source>
</evidence>
<keyword evidence="8" id="KW-0564">Palmitate</keyword>
<keyword evidence="9 16" id="KW-1015">Disulfide bond</keyword>
<dbReference type="PRINTS" id="PR01024">
    <property type="entry name" value="NEUROKININ1R"/>
</dbReference>
<keyword evidence="5 19" id="KW-1133">Transmembrane helix</keyword>
<feature type="transmembrane region" description="Helical" evidence="19">
    <location>
        <begin position="243"/>
        <end position="263"/>
    </location>
</feature>
<reference evidence="21 22" key="1">
    <citation type="journal article" date="2019" name="Proc. Natl. Acad. Sci. U.S.A.">
        <title>Regulatory changes in pterin and carotenoid genes underlie balanced color polymorphisms in the wall lizard.</title>
        <authorList>
            <person name="Andrade P."/>
            <person name="Pinho C."/>
            <person name="Perez I de Lanuza G."/>
            <person name="Afonso S."/>
            <person name="Brejcha J."/>
            <person name="Rubin C.J."/>
            <person name="Wallerman O."/>
            <person name="Pereira P."/>
            <person name="Sabatino S.J."/>
            <person name="Bellati A."/>
            <person name="Pellitteri-Rosa D."/>
            <person name="Bosakova Z."/>
            <person name="Bunikis I."/>
            <person name="Carretero M.A."/>
            <person name="Feiner N."/>
            <person name="Marsik P."/>
            <person name="Pauperio F."/>
            <person name="Salvi D."/>
            <person name="Soler L."/>
            <person name="While G.M."/>
            <person name="Uller T."/>
            <person name="Font E."/>
            <person name="Andersson L."/>
            <person name="Carneiro M."/>
        </authorList>
    </citation>
    <scope>NUCLEOTIDE SEQUENCE</scope>
</reference>
<keyword evidence="6 17" id="KW-0297">G-protein coupled receptor</keyword>
<comment type="subcellular location">
    <subcellularLocation>
        <location evidence="1">Cell membrane</location>
        <topology evidence="1">Multi-pass membrane protein</topology>
    </subcellularLocation>
</comment>
<dbReference type="CTD" id="6869"/>
<feature type="transmembrane region" description="Helical" evidence="19">
    <location>
        <begin position="67"/>
        <end position="87"/>
    </location>
</feature>
<keyword evidence="4 17" id="KW-0812">Transmembrane</keyword>
<evidence type="ECO:0000256" key="4">
    <source>
        <dbReference type="ARBA" id="ARBA00022692"/>
    </source>
</evidence>
<keyword evidence="7 19" id="KW-0472">Membrane</keyword>
<evidence type="ECO:0000256" key="10">
    <source>
        <dbReference type="ARBA" id="ARBA00023170"/>
    </source>
</evidence>
<evidence type="ECO:0000256" key="2">
    <source>
        <dbReference type="ARBA" id="ARBA00013755"/>
    </source>
</evidence>
<feature type="transmembrane region" description="Helical" evidence="19">
    <location>
        <begin position="107"/>
        <end position="125"/>
    </location>
</feature>
<proteinExistence type="inferred from homology"/>
<dbReference type="PROSITE" id="PS50262">
    <property type="entry name" value="G_PROTEIN_RECEP_F1_2"/>
    <property type="match status" value="1"/>
</dbReference>
<evidence type="ECO:0000256" key="14">
    <source>
        <dbReference type="ARBA" id="ARBA00031678"/>
    </source>
</evidence>
<evidence type="ECO:0000256" key="18">
    <source>
        <dbReference type="SAM" id="MobiDB-lite"/>
    </source>
</evidence>
<feature type="compositionally biased region" description="Polar residues" evidence="18">
    <location>
        <begin position="379"/>
        <end position="405"/>
    </location>
</feature>
<keyword evidence="22" id="KW-1185">Reference proteome</keyword>
<evidence type="ECO:0000313" key="21">
    <source>
        <dbReference type="Ensembl" id="ENSPMRP00000016003.1"/>
    </source>
</evidence>
<dbReference type="KEGG" id="pmua:114602650"/>
<evidence type="ECO:0000256" key="16">
    <source>
        <dbReference type="PIRSR" id="PIRSR601681-50"/>
    </source>
</evidence>
<dbReference type="PANTHER" id="PTHR46925:SF4">
    <property type="entry name" value="SUBSTANCE-P RECEPTOR"/>
    <property type="match status" value="1"/>
</dbReference>
<dbReference type="OMA" id="CMIKWPE"/>
<dbReference type="GO" id="GO:0005886">
    <property type="term" value="C:plasma membrane"/>
    <property type="evidence" value="ECO:0007669"/>
    <property type="project" value="UniProtKB-SubCell"/>
</dbReference>
<feature type="disulfide bond" evidence="16">
    <location>
        <begin position="102"/>
        <end position="177"/>
    </location>
</feature>
<feature type="transmembrane region" description="Helical" evidence="19">
    <location>
        <begin position="202"/>
        <end position="222"/>
    </location>
</feature>
<evidence type="ECO:0000256" key="12">
    <source>
        <dbReference type="ARBA" id="ARBA00023224"/>
    </source>
</evidence>
<evidence type="ECO:0000256" key="3">
    <source>
        <dbReference type="ARBA" id="ARBA00022475"/>
    </source>
</evidence>
<dbReference type="GeneID" id="114602650"/>
<dbReference type="InterPro" id="IPR000046">
    <property type="entry name" value="NK1_rcpt"/>
</dbReference>
<dbReference type="Gene3D" id="1.20.1070.10">
    <property type="entry name" value="Rhodopsin 7-helix transmembrane proteins"/>
    <property type="match status" value="1"/>
</dbReference>
<keyword evidence="10 17" id="KW-0675">Receptor</keyword>
<name>A0A670IUW5_PODMU</name>
<evidence type="ECO:0000256" key="9">
    <source>
        <dbReference type="ARBA" id="ARBA00023157"/>
    </source>
</evidence>
<evidence type="ECO:0000256" key="8">
    <source>
        <dbReference type="ARBA" id="ARBA00023139"/>
    </source>
</evidence>
<dbReference type="RefSeq" id="XP_028596938.1">
    <property type="nucleotide sequence ID" value="XM_028741105.1"/>
</dbReference>
<dbReference type="Ensembl" id="ENSPMRT00000017083.1">
    <property type="protein sequence ID" value="ENSPMRP00000016003.1"/>
    <property type="gene ID" value="ENSPMRG00000010693.1"/>
</dbReference>
<reference evidence="21" key="3">
    <citation type="submission" date="2025-09" db="UniProtKB">
        <authorList>
            <consortium name="Ensembl"/>
        </authorList>
    </citation>
    <scope>IDENTIFICATION</scope>
</reference>
<dbReference type="Proteomes" id="UP000472272">
    <property type="component" value="Chromosome 8"/>
</dbReference>
<evidence type="ECO:0000256" key="15">
    <source>
        <dbReference type="ARBA" id="ARBA00031714"/>
    </source>
</evidence>
<dbReference type="InterPro" id="IPR000276">
    <property type="entry name" value="GPCR_Rhodpsn"/>
</dbReference>
<keyword evidence="3" id="KW-1003">Cell membrane</keyword>
<comment type="similarity">
    <text evidence="17">Belongs to the G-protein coupled receptor 1 family.</text>
</comment>
<feature type="transmembrane region" description="Helical" evidence="19">
    <location>
        <begin position="29"/>
        <end position="55"/>
    </location>
</feature>
<evidence type="ECO:0000313" key="22">
    <source>
        <dbReference type="Proteomes" id="UP000472272"/>
    </source>
</evidence>
<feature type="region of interest" description="Disordered" evidence="18">
    <location>
        <begin position="377"/>
        <end position="405"/>
    </location>
</feature>
<evidence type="ECO:0000256" key="13">
    <source>
        <dbReference type="ARBA" id="ARBA00023288"/>
    </source>
</evidence>
<accession>A0A670IUW5</accession>
<dbReference type="Pfam" id="PF00001">
    <property type="entry name" value="7tm_1"/>
    <property type="match status" value="1"/>
</dbReference>
<evidence type="ECO:0000256" key="6">
    <source>
        <dbReference type="ARBA" id="ARBA00023040"/>
    </source>
</evidence>
<dbReference type="GO" id="GO:0007204">
    <property type="term" value="P:positive regulation of cytosolic calcium ion concentration"/>
    <property type="evidence" value="ECO:0007669"/>
    <property type="project" value="Ensembl"/>
</dbReference>
<dbReference type="AlphaFoldDB" id="A0A670IUW5"/>
<dbReference type="FunFam" id="1.20.1070.10:FF:000078">
    <property type="entry name" value="Neuromedin-K receptor"/>
    <property type="match status" value="1"/>
</dbReference>
<feature type="transmembrane region" description="Helical" evidence="19">
    <location>
        <begin position="283"/>
        <end position="305"/>
    </location>
</feature>
<dbReference type="InterPro" id="IPR017452">
    <property type="entry name" value="GPCR_Rhodpsn_7TM"/>
</dbReference>
<dbReference type="GO" id="GO:1902093">
    <property type="term" value="P:positive regulation of flagellated sperm motility"/>
    <property type="evidence" value="ECO:0007669"/>
    <property type="project" value="Ensembl"/>
</dbReference>
<feature type="domain" description="G-protein coupled receptors family 1 profile" evidence="20">
    <location>
        <begin position="46"/>
        <end position="302"/>
    </location>
</feature>
<dbReference type="PANTHER" id="PTHR46925">
    <property type="entry name" value="G-PROTEIN COUPLED RECEPTOR TKR-1-RELATED"/>
    <property type="match status" value="1"/>
</dbReference>